<dbReference type="AlphaFoldDB" id="A0A830GXW0"/>
<evidence type="ECO:0000256" key="2">
    <source>
        <dbReference type="ARBA" id="ARBA00022603"/>
    </source>
</evidence>
<comment type="caution">
    <text evidence="5">The sequence shown here is derived from an EMBL/GenBank/DDBJ whole genome shotgun (WGS) entry which is preliminary data.</text>
</comment>
<gene>
    <name evidence="5" type="ORF">GCM10007981_18580</name>
</gene>
<keyword evidence="2 5" id="KW-0489">Methyltransferase</keyword>
<evidence type="ECO:0000256" key="3">
    <source>
        <dbReference type="ARBA" id="ARBA00022679"/>
    </source>
</evidence>
<dbReference type="GO" id="GO:0008757">
    <property type="term" value="F:S-adenosylmethionine-dependent methyltransferase activity"/>
    <property type="evidence" value="ECO:0007669"/>
    <property type="project" value="InterPro"/>
</dbReference>
<protein>
    <submittedName>
        <fullName evidence="5">SAM-dependent methyltransferase</fullName>
    </submittedName>
</protein>
<evidence type="ECO:0000313" key="5">
    <source>
        <dbReference type="EMBL" id="GGP22454.1"/>
    </source>
</evidence>
<accession>A0A830GXW0</accession>
<dbReference type="OrthoDB" id="1018at2157"/>
<organism evidence="5 6">
    <name type="scientific">Thermocladium modestius</name>
    <dbReference type="NCBI Taxonomy" id="62609"/>
    <lineage>
        <taxon>Archaea</taxon>
        <taxon>Thermoproteota</taxon>
        <taxon>Thermoprotei</taxon>
        <taxon>Thermoproteales</taxon>
        <taxon>Thermoproteaceae</taxon>
        <taxon>Thermocladium</taxon>
    </lineage>
</organism>
<dbReference type="InterPro" id="IPR013216">
    <property type="entry name" value="Methyltransf_11"/>
</dbReference>
<evidence type="ECO:0000259" key="4">
    <source>
        <dbReference type="Pfam" id="PF08241"/>
    </source>
</evidence>
<dbReference type="InterPro" id="IPR029063">
    <property type="entry name" value="SAM-dependent_MTases_sf"/>
</dbReference>
<dbReference type="RefSeq" id="WP_188597116.1">
    <property type="nucleotide sequence ID" value="NZ_BMNL01000004.1"/>
</dbReference>
<dbReference type="PANTHER" id="PTHR44942:SF4">
    <property type="entry name" value="METHYLTRANSFERASE TYPE 11 DOMAIN-CONTAINING PROTEIN"/>
    <property type="match status" value="1"/>
</dbReference>
<keyword evidence="6" id="KW-1185">Reference proteome</keyword>
<dbReference type="GO" id="GO:0032259">
    <property type="term" value="P:methylation"/>
    <property type="evidence" value="ECO:0007669"/>
    <property type="project" value="UniProtKB-KW"/>
</dbReference>
<reference evidence="5" key="1">
    <citation type="journal article" date="2014" name="Int. J. Syst. Evol. Microbiol.">
        <title>Complete genome sequence of Corynebacterium casei LMG S-19264T (=DSM 44701T), isolated from a smear-ripened cheese.</title>
        <authorList>
            <consortium name="US DOE Joint Genome Institute (JGI-PGF)"/>
            <person name="Walter F."/>
            <person name="Albersmeier A."/>
            <person name="Kalinowski J."/>
            <person name="Ruckert C."/>
        </authorList>
    </citation>
    <scope>NUCLEOTIDE SEQUENCE</scope>
    <source>
        <strain evidence="5">JCM 10088</strain>
    </source>
</reference>
<evidence type="ECO:0000313" key="6">
    <source>
        <dbReference type="Proteomes" id="UP000610960"/>
    </source>
</evidence>
<proteinExistence type="inferred from homology"/>
<dbReference type="EMBL" id="BMNL01000004">
    <property type="protein sequence ID" value="GGP22454.1"/>
    <property type="molecule type" value="Genomic_DNA"/>
</dbReference>
<dbReference type="InterPro" id="IPR051052">
    <property type="entry name" value="Diverse_substrate_MTase"/>
</dbReference>
<dbReference type="CDD" id="cd02440">
    <property type="entry name" value="AdoMet_MTases"/>
    <property type="match status" value="1"/>
</dbReference>
<feature type="domain" description="Methyltransferase type 11" evidence="4">
    <location>
        <begin position="34"/>
        <end position="126"/>
    </location>
</feature>
<dbReference type="Proteomes" id="UP000610960">
    <property type="component" value="Unassembled WGS sequence"/>
</dbReference>
<comment type="similarity">
    <text evidence="1">Belongs to the methyltransferase superfamily.</text>
</comment>
<sequence length="183" mass="19627">MFHGRHGAHWGSFRSPELEKLIEETMNHVEAAADLGCGEGRFCGVLSRHADKVYCVDADADAIEAARGSAAGGNAVFLVEDAGRTSIPSGEVGVVLMVNSFHDMQDKRAVAREVYRILRDGGRALIIEFKPGVGGFGPPSWIRMKPGEVAEILGEAGLRLERIDEVGNQNALLFRKQAGAGNV</sequence>
<dbReference type="Gene3D" id="3.40.50.150">
    <property type="entry name" value="Vaccinia Virus protein VP39"/>
    <property type="match status" value="1"/>
</dbReference>
<dbReference type="PANTHER" id="PTHR44942">
    <property type="entry name" value="METHYLTRANSF_11 DOMAIN-CONTAINING PROTEIN"/>
    <property type="match status" value="1"/>
</dbReference>
<name>A0A830GXW0_9CREN</name>
<dbReference type="Pfam" id="PF08241">
    <property type="entry name" value="Methyltransf_11"/>
    <property type="match status" value="1"/>
</dbReference>
<evidence type="ECO:0000256" key="1">
    <source>
        <dbReference type="ARBA" id="ARBA00008361"/>
    </source>
</evidence>
<keyword evidence="3 5" id="KW-0808">Transferase</keyword>
<dbReference type="SUPFAM" id="SSF53335">
    <property type="entry name" value="S-adenosyl-L-methionine-dependent methyltransferases"/>
    <property type="match status" value="1"/>
</dbReference>
<reference evidence="5" key="2">
    <citation type="submission" date="2020-09" db="EMBL/GenBank/DDBJ databases">
        <authorList>
            <person name="Sun Q."/>
            <person name="Ohkuma M."/>
        </authorList>
    </citation>
    <scope>NUCLEOTIDE SEQUENCE</scope>
    <source>
        <strain evidence="5">JCM 10088</strain>
    </source>
</reference>